<dbReference type="InterPro" id="IPR013762">
    <property type="entry name" value="Integrase-like_cat_sf"/>
</dbReference>
<dbReference type="Gene3D" id="1.10.443.10">
    <property type="entry name" value="Intergrase catalytic core"/>
    <property type="match status" value="1"/>
</dbReference>
<accession>A0A3N1DAS0</accession>
<evidence type="ECO:0000259" key="5">
    <source>
        <dbReference type="PROSITE" id="PS51898"/>
    </source>
</evidence>
<dbReference type="OrthoDB" id="3773913at2"/>
<keyword evidence="7" id="KW-1185">Reference proteome</keyword>
<dbReference type="InterPro" id="IPR010998">
    <property type="entry name" value="Integrase_recombinase_N"/>
</dbReference>
<evidence type="ECO:0000256" key="3">
    <source>
        <dbReference type="ARBA" id="ARBA00023172"/>
    </source>
</evidence>
<dbReference type="GO" id="GO:0006310">
    <property type="term" value="P:DNA recombination"/>
    <property type="evidence" value="ECO:0007669"/>
    <property type="project" value="UniProtKB-KW"/>
</dbReference>
<dbReference type="InterPro" id="IPR011010">
    <property type="entry name" value="DNA_brk_join_enz"/>
</dbReference>
<evidence type="ECO:0000256" key="4">
    <source>
        <dbReference type="SAM" id="MobiDB-lite"/>
    </source>
</evidence>
<feature type="region of interest" description="Disordered" evidence="4">
    <location>
        <begin position="316"/>
        <end position="337"/>
    </location>
</feature>
<keyword evidence="2" id="KW-0238">DNA-binding</keyword>
<reference evidence="6 7" key="1">
    <citation type="submission" date="2018-11" db="EMBL/GenBank/DDBJ databases">
        <title>Sequencing the genomes of 1000 actinobacteria strains.</title>
        <authorList>
            <person name="Klenk H.-P."/>
        </authorList>
    </citation>
    <scope>NUCLEOTIDE SEQUENCE [LARGE SCALE GENOMIC DNA]</scope>
    <source>
        <strain evidence="6 7">DSM 44254</strain>
    </source>
</reference>
<protein>
    <submittedName>
        <fullName evidence="6">Phage integrase family protein</fullName>
    </submittedName>
</protein>
<dbReference type="SUPFAM" id="SSF56349">
    <property type="entry name" value="DNA breaking-rejoining enzymes"/>
    <property type="match status" value="1"/>
</dbReference>
<feature type="compositionally biased region" description="Basic and acidic residues" evidence="4">
    <location>
        <begin position="316"/>
        <end position="328"/>
    </location>
</feature>
<dbReference type="AlphaFoldDB" id="A0A3N1DAS0"/>
<feature type="domain" description="Tyr recombinase" evidence="5">
    <location>
        <begin position="240"/>
        <end position="457"/>
    </location>
</feature>
<evidence type="ECO:0000256" key="2">
    <source>
        <dbReference type="ARBA" id="ARBA00023125"/>
    </source>
</evidence>
<sequence>MNHGTTFNVRVLAIESRVNARGEVTSYRAAWKVDGRKFTETCKNLAQADAYRSRIQTAAKNAEPFDKATGRPASWTLVVDETPTMGWYELATRFIDMRWPDISAKHRFGFSYLLANATFAMLRECDCPYTAKEVRTALRRWAFNTKHRANAPDEQRQILAWVGDNCEDVGWLAKPGNARELLNAAINKLDGTRASAKTARKHVYMLNSVMRYAVELQLLDSDPIKSLKWEPPAKAVLQVDRRSVVNPHQAKLLLDAVYGRKPSGAYLMPFFATLYYCGLRPEEAVDVRRHERTLPGTDEEWGEFYLTRAAPDVGRDWTDSGEARDDRGLKHRAKGEGRPVPIPPPLVAILRRHERDNGLGPDNRIFFGVQRKVLSTSTIQRLWGLAREDALTEEEQASPLAARPYDLRHACLSTWLNAGISATQVAEWAGNSPMVLMTTYAKCLTGQGDIDKQKIMKVLGDGAWKGKPLALVPPLPAPRAPSGQPGRQVV</sequence>
<gene>
    <name evidence="6" type="ORF">EDD29_8330</name>
</gene>
<name>A0A3N1DAS0_9ACTN</name>
<keyword evidence="3" id="KW-0233">DNA recombination</keyword>
<dbReference type="GO" id="GO:0015074">
    <property type="term" value="P:DNA integration"/>
    <property type="evidence" value="ECO:0007669"/>
    <property type="project" value="InterPro"/>
</dbReference>
<comment type="caution">
    <text evidence="6">The sequence shown here is derived from an EMBL/GenBank/DDBJ whole genome shotgun (WGS) entry which is preliminary data.</text>
</comment>
<dbReference type="PROSITE" id="PS51898">
    <property type="entry name" value="TYR_RECOMBINASE"/>
    <property type="match status" value="1"/>
</dbReference>
<dbReference type="InterPro" id="IPR002104">
    <property type="entry name" value="Integrase_catalytic"/>
</dbReference>
<dbReference type="Gene3D" id="1.10.150.130">
    <property type="match status" value="1"/>
</dbReference>
<dbReference type="PANTHER" id="PTHR30349:SF64">
    <property type="entry name" value="PROPHAGE INTEGRASE INTD-RELATED"/>
    <property type="match status" value="1"/>
</dbReference>
<dbReference type="EMBL" id="RJKE01000001">
    <property type="protein sequence ID" value="ROO90599.1"/>
    <property type="molecule type" value="Genomic_DNA"/>
</dbReference>
<dbReference type="PANTHER" id="PTHR30349">
    <property type="entry name" value="PHAGE INTEGRASE-RELATED"/>
    <property type="match status" value="1"/>
</dbReference>
<dbReference type="Proteomes" id="UP000272400">
    <property type="component" value="Unassembled WGS sequence"/>
</dbReference>
<comment type="similarity">
    <text evidence="1">Belongs to the 'phage' integrase family.</text>
</comment>
<proteinExistence type="inferred from homology"/>
<dbReference type="RefSeq" id="WP_123669533.1">
    <property type="nucleotide sequence ID" value="NZ_RJKE01000001.1"/>
</dbReference>
<evidence type="ECO:0000313" key="7">
    <source>
        <dbReference type="Proteomes" id="UP000272400"/>
    </source>
</evidence>
<evidence type="ECO:0000256" key="1">
    <source>
        <dbReference type="ARBA" id="ARBA00008857"/>
    </source>
</evidence>
<organism evidence="6 7">
    <name type="scientific">Actinocorallia herbida</name>
    <dbReference type="NCBI Taxonomy" id="58109"/>
    <lineage>
        <taxon>Bacteria</taxon>
        <taxon>Bacillati</taxon>
        <taxon>Actinomycetota</taxon>
        <taxon>Actinomycetes</taxon>
        <taxon>Streptosporangiales</taxon>
        <taxon>Thermomonosporaceae</taxon>
        <taxon>Actinocorallia</taxon>
    </lineage>
</organism>
<dbReference type="GO" id="GO:0003677">
    <property type="term" value="F:DNA binding"/>
    <property type="evidence" value="ECO:0007669"/>
    <property type="project" value="UniProtKB-KW"/>
</dbReference>
<dbReference type="InterPro" id="IPR050090">
    <property type="entry name" value="Tyrosine_recombinase_XerCD"/>
</dbReference>
<evidence type="ECO:0000313" key="6">
    <source>
        <dbReference type="EMBL" id="ROO90599.1"/>
    </source>
</evidence>